<reference evidence="2" key="1">
    <citation type="journal article" date="2019" name="Int. J. Syst. Evol. Microbiol.">
        <title>The Global Catalogue of Microorganisms (GCM) 10K type strain sequencing project: providing services to taxonomists for standard genome sequencing and annotation.</title>
        <authorList>
            <consortium name="The Broad Institute Genomics Platform"/>
            <consortium name="The Broad Institute Genome Sequencing Center for Infectious Disease"/>
            <person name="Wu L."/>
            <person name="Ma J."/>
        </authorList>
    </citation>
    <scope>NUCLEOTIDE SEQUENCE [LARGE SCALE GENOMIC DNA]</scope>
    <source>
        <strain evidence="2">JCM 16923</strain>
    </source>
</reference>
<accession>A0ABP7NRR2</accession>
<dbReference type="EMBL" id="BAAAZW010000002">
    <property type="protein sequence ID" value="GAA3951756.1"/>
    <property type="molecule type" value="Genomic_DNA"/>
</dbReference>
<name>A0ABP7NRR2_9ACTN</name>
<keyword evidence="2" id="KW-1185">Reference proteome</keyword>
<evidence type="ECO:0000313" key="1">
    <source>
        <dbReference type="EMBL" id="GAA3951756.1"/>
    </source>
</evidence>
<comment type="caution">
    <text evidence="1">The sequence shown here is derived from an EMBL/GenBank/DDBJ whole genome shotgun (WGS) entry which is preliminary data.</text>
</comment>
<sequence>MLSAGVPARTFDAAVRAGELVSVGRGTYVDAAQLKGQPEHQRSGLKYRYRCIAVAASGSRLLSHESAAALHGLAVLHPHRRAVHLTGDDDTGYAKNRLVVVHAGPVAADDVVVIDGVRVTGLARTAVDVALTTDFPRALAVLDSALRQGIDADDLRQRLKAPRKGVGTARRALEHADAGAANPGESWCRAQMIDARFPVPVLQRVYRLNNGRTAEVDFDIDGKVVLEFDGLVKYGGTYLGTGQTPSAVLIAEKLREDGLRELGLDVVRAVWADLQEQTMLPRLARHLAARGVRVPPRWVQAPP</sequence>
<protein>
    <recommendedName>
        <fullName evidence="3">Type IV toxin-antitoxin system AbiEi family antitoxin domain-containing protein</fullName>
    </recommendedName>
</protein>
<dbReference type="Proteomes" id="UP001418444">
    <property type="component" value="Unassembled WGS sequence"/>
</dbReference>
<gene>
    <name evidence="1" type="ORF">GCM10022231_06990</name>
</gene>
<proteinExistence type="predicted"/>
<organism evidence="1 2">
    <name type="scientific">Gordonia caeni</name>
    <dbReference type="NCBI Taxonomy" id="1007097"/>
    <lineage>
        <taxon>Bacteria</taxon>
        <taxon>Bacillati</taxon>
        <taxon>Actinomycetota</taxon>
        <taxon>Actinomycetes</taxon>
        <taxon>Mycobacteriales</taxon>
        <taxon>Gordoniaceae</taxon>
        <taxon>Gordonia</taxon>
    </lineage>
</organism>
<evidence type="ECO:0008006" key="3">
    <source>
        <dbReference type="Google" id="ProtNLM"/>
    </source>
</evidence>
<evidence type="ECO:0000313" key="2">
    <source>
        <dbReference type="Proteomes" id="UP001418444"/>
    </source>
</evidence>